<organism evidence="3">
    <name type="scientific">Guillardia theta (strain CCMP2712)</name>
    <name type="common">Cryptophyte</name>
    <dbReference type="NCBI Taxonomy" id="905079"/>
    <lineage>
        <taxon>Eukaryota</taxon>
        <taxon>Cryptophyceae</taxon>
        <taxon>Pyrenomonadales</taxon>
        <taxon>Geminigeraceae</taxon>
        <taxon>Guillardia</taxon>
    </lineage>
</organism>
<keyword evidence="1" id="KW-0175">Coiled coil</keyword>
<proteinExistence type="predicted"/>
<evidence type="ECO:0000313" key="5">
    <source>
        <dbReference type="Proteomes" id="UP000011087"/>
    </source>
</evidence>
<reference evidence="5" key="2">
    <citation type="submission" date="2012-11" db="EMBL/GenBank/DDBJ databases">
        <authorList>
            <person name="Kuo A."/>
            <person name="Curtis B.A."/>
            <person name="Tanifuji G."/>
            <person name="Burki F."/>
            <person name="Gruber A."/>
            <person name="Irimia M."/>
            <person name="Maruyama S."/>
            <person name="Arias M.C."/>
            <person name="Ball S.G."/>
            <person name="Gile G.H."/>
            <person name="Hirakawa Y."/>
            <person name="Hopkins J.F."/>
            <person name="Rensing S.A."/>
            <person name="Schmutz J."/>
            <person name="Symeonidi A."/>
            <person name="Elias M."/>
            <person name="Eveleigh R.J."/>
            <person name="Herman E.K."/>
            <person name="Klute M.J."/>
            <person name="Nakayama T."/>
            <person name="Obornik M."/>
            <person name="Reyes-Prieto A."/>
            <person name="Armbrust E.V."/>
            <person name="Aves S.J."/>
            <person name="Beiko R.G."/>
            <person name="Coutinho P."/>
            <person name="Dacks J.B."/>
            <person name="Durnford D.G."/>
            <person name="Fast N.M."/>
            <person name="Green B.R."/>
            <person name="Grisdale C."/>
            <person name="Hempe F."/>
            <person name="Henrissat B."/>
            <person name="Hoppner M.P."/>
            <person name="Ishida K.-I."/>
            <person name="Kim E."/>
            <person name="Koreny L."/>
            <person name="Kroth P.G."/>
            <person name="Liu Y."/>
            <person name="Malik S.-B."/>
            <person name="Maier U.G."/>
            <person name="McRose D."/>
            <person name="Mock T."/>
            <person name="Neilson J.A."/>
            <person name="Onodera N.T."/>
            <person name="Poole A.M."/>
            <person name="Pritham E.J."/>
            <person name="Richards T.A."/>
            <person name="Rocap G."/>
            <person name="Roy S.W."/>
            <person name="Sarai C."/>
            <person name="Schaack S."/>
            <person name="Shirato S."/>
            <person name="Slamovits C.H."/>
            <person name="Spencer D.F."/>
            <person name="Suzuki S."/>
            <person name="Worden A.Z."/>
            <person name="Zauner S."/>
            <person name="Barry K."/>
            <person name="Bell C."/>
            <person name="Bharti A.K."/>
            <person name="Crow J.A."/>
            <person name="Grimwood J."/>
            <person name="Kramer R."/>
            <person name="Lindquist E."/>
            <person name="Lucas S."/>
            <person name="Salamov A."/>
            <person name="McFadden G.I."/>
            <person name="Lane C.E."/>
            <person name="Keeling P.J."/>
            <person name="Gray M.W."/>
            <person name="Grigoriev I.V."/>
            <person name="Archibald J.M."/>
        </authorList>
    </citation>
    <scope>NUCLEOTIDE SEQUENCE</scope>
    <source>
        <strain evidence="5">CCMP2712</strain>
    </source>
</reference>
<accession>L1J919</accession>
<dbReference type="EMBL" id="JH993003">
    <property type="protein sequence ID" value="EKX44570.1"/>
    <property type="molecule type" value="Genomic_DNA"/>
</dbReference>
<feature type="coiled-coil region" evidence="1">
    <location>
        <begin position="111"/>
        <end position="138"/>
    </location>
</feature>
<evidence type="ECO:0000256" key="2">
    <source>
        <dbReference type="SAM" id="Phobius"/>
    </source>
</evidence>
<protein>
    <submittedName>
        <fullName evidence="3 4">Uncharacterized protein</fullName>
    </submittedName>
</protein>
<evidence type="ECO:0000256" key="1">
    <source>
        <dbReference type="SAM" id="Coils"/>
    </source>
</evidence>
<dbReference type="GeneID" id="17301337"/>
<dbReference type="RefSeq" id="XP_005831550.1">
    <property type="nucleotide sequence ID" value="XM_005831493.1"/>
</dbReference>
<evidence type="ECO:0000313" key="4">
    <source>
        <dbReference type="EnsemblProtists" id="EKX44570"/>
    </source>
</evidence>
<dbReference type="Proteomes" id="UP000011087">
    <property type="component" value="Unassembled WGS sequence"/>
</dbReference>
<dbReference type="KEGG" id="gtt:GUITHDRAFT_139521"/>
<feature type="transmembrane region" description="Helical" evidence="2">
    <location>
        <begin position="32"/>
        <end position="53"/>
    </location>
</feature>
<dbReference type="AlphaFoldDB" id="L1J919"/>
<dbReference type="EnsemblProtists" id="EKX44570">
    <property type="protein sequence ID" value="EKX44570"/>
    <property type="gene ID" value="GUITHDRAFT_139521"/>
</dbReference>
<dbReference type="HOGENOM" id="CLU_1009892_0_0_1"/>
<name>L1J919_GUITC</name>
<keyword evidence="2" id="KW-1133">Transmembrane helix</keyword>
<gene>
    <name evidence="3" type="ORF">GUITHDRAFT_139521</name>
</gene>
<reference evidence="3 5" key="1">
    <citation type="journal article" date="2012" name="Nature">
        <title>Algal genomes reveal evolutionary mosaicism and the fate of nucleomorphs.</title>
        <authorList>
            <consortium name="DOE Joint Genome Institute"/>
            <person name="Curtis B.A."/>
            <person name="Tanifuji G."/>
            <person name="Burki F."/>
            <person name="Gruber A."/>
            <person name="Irimia M."/>
            <person name="Maruyama S."/>
            <person name="Arias M.C."/>
            <person name="Ball S.G."/>
            <person name="Gile G.H."/>
            <person name="Hirakawa Y."/>
            <person name="Hopkins J.F."/>
            <person name="Kuo A."/>
            <person name="Rensing S.A."/>
            <person name="Schmutz J."/>
            <person name="Symeonidi A."/>
            <person name="Elias M."/>
            <person name="Eveleigh R.J."/>
            <person name="Herman E.K."/>
            <person name="Klute M.J."/>
            <person name="Nakayama T."/>
            <person name="Obornik M."/>
            <person name="Reyes-Prieto A."/>
            <person name="Armbrust E.V."/>
            <person name="Aves S.J."/>
            <person name="Beiko R.G."/>
            <person name="Coutinho P."/>
            <person name="Dacks J.B."/>
            <person name="Durnford D.G."/>
            <person name="Fast N.M."/>
            <person name="Green B.R."/>
            <person name="Grisdale C.J."/>
            <person name="Hempel F."/>
            <person name="Henrissat B."/>
            <person name="Hoppner M.P."/>
            <person name="Ishida K."/>
            <person name="Kim E."/>
            <person name="Koreny L."/>
            <person name="Kroth P.G."/>
            <person name="Liu Y."/>
            <person name="Malik S.B."/>
            <person name="Maier U.G."/>
            <person name="McRose D."/>
            <person name="Mock T."/>
            <person name="Neilson J.A."/>
            <person name="Onodera N.T."/>
            <person name="Poole A.M."/>
            <person name="Pritham E.J."/>
            <person name="Richards T.A."/>
            <person name="Rocap G."/>
            <person name="Roy S.W."/>
            <person name="Sarai C."/>
            <person name="Schaack S."/>
            <person name="Shirato S."/>
            <person name="Slamovits C.H."/>
            <person name="Spencer D.F."/>
            <person name="Suzuki S."/>
            <person name="Worden A.Z."/>
            <person name="Zauner S."/>
            <person name="Barry K."/>
            <person name="Bell C."/>
            <person name="Bharti A.K."/>
            <person name="Crow J.A."/>
            <person name="Grimwood J."/>
            <person name="Kramer R."/>
            <person name="Lindquist E."/>
            <person name="Lucas S."/>
            <person name="Salamov A."/>
            <person name="McFadden G.I."/>
            <person name="Lane C.E."/>
            <person name="Keeling P.J."/>
            <person name="Gray M.W."/>
            <person name="Grigoriev I.V."/>
            <person name="Archibald J.M."/>
        </authorList>
    </citation>
    <scope>NUCLEOTIDE SEQUENCE</scope>
    <source>
        <strain evidence="3 5">CCMP2712</strain>
    </source>
</reference>
<keyword evidence="5" id="KW-1185">Reference proteome</keyword>
<reference evidence="4" key="3">
    <citation type="submission" date="2016-03" db="UniProtKB">
        <authorList>
            <consortium name="EnsemblProtists"/>
        </authorList>
    </citation>
    <scope>IDENTIFICATION</scope>
</reference>
<dbReference type="PaxDb" id="55529-EKX44570"/>
<keyword evidence="2" id="KW-0812">Transmembrane</keyword>
<keyword evidence="2" id="KW-0472">Membrane</keyword>
<sequence>MARGEFDRQPMHVSNGSEFVLEISRKKDGKRWFRKAVLACGVIVSAVAIVVLANRGNSTMSLAAQGISEHGEWCNGCGPLPLAGVVSKNAERIAANLDSMRALYQSANAGLDAANKYVLNLENTVEDTEEKLASGLAKYQAVPGLANSIYAPVNPSAVIARPAAVSRTYVQPYAAPVYAAPAAATYPVASSGYHQVWVPNSDVYSRRYEYSFPQIVSSRHAQDGKWVWVRSGEALAQRPYPQRIRRSINVGSGADSNSRRPEVNVILTSPQARPQW</sequence>
<evidence type="ECO:0000313" key="3">
    <source>
        <dbReference type="EMBL" id="EKX44570.1"/>
    </source>
</evidence>